<keyword evidence="1" id="KW-0472">Membrane</keyword>
<dbReference type="InterPro" id="IPR035965">
    <property type="entry name" value="PAS-like_dom_sf"/>
</dbReference>
<dbReference type="InterPro" id="IPR029787">
    <property type="entry name" value="Nucleotide_cyclase"/>
</dbReference>
<dbReference type="SUPFAM" id="SSF55073">
    <property type="entry name" value="Nucleotide cyclase"/>
    <property type="match status" value="1"/>
</dbReference>
<feature type="transmembrane region" description="Helical" evidence="1">
    <location>
        <begin position="126"/>
        <end position="147"/>
    </location>
</feature>
<evidence type="ECO:0000256" key="1">
    <source>
        <dbReference type="SAM" id="Phobius"/>
    </source>
</evidence>
<feature type="transmembrane region" description="Helical" evidence="1">
    <location>
        <begin position="101"/>
        <end position="120"/>
    </location>
</feature>
<dbReference type="AlphaFoldDB" id="A0A553IHU5"/>
<feature type="transmembrane region" description="Helical" evidence="1">
    <location>
        <begin position="45"/>
        <end position="63"/>
    </location>
</feature>
<accession>A0A553IHU5</accession>
<evidence type="ECO:0000313" key="4">
    <source>
        <dbReference type="EMBL" id="TRX99767.1"/>
    </source>
</evidence>
<dbReference type="SMART" id="SM00267">
    <property type="entry name" value="GGDEF"/>
    <property type="match status" value="1"/>
</dbReference>
<dbReference type="InterPro" id="IPR052155">
    <property type="entry name" value="Biofilm_reg_signaling"/>
</dbReference>
<evidence type="ECO:0000259" key="2">
    <source>
        <dbReference type="PROSITE" id="PS50112"/>
    </source>
</evidence>
<feature type="transmembrane region" description="Helical" evidence="1">
    <location>
        <begin position="13"/>
        <end position="33"/>
    </location>
</feature>
<reference evidence="4 5" key="1">
    <citation type="submission" date="2019-07" db="EMBL/GenBank/DDBJ databases">
        <title>Genome sequence of Acholeplasma laidlawii strain with increased resistance to erythromycin.</title>
        <authorList>
            <person name="Medvedeva E.S."/>
            <person name="Baranova N.B."/>
            <person name="Siniagina M.N."/>
            <person name="Mouzykantov A."/>
            <person name="Chernova O.A."/>
            <person name="Chernov V.M."/>
        </authorList>
    </citation>
    <scope>NUCLEOTIDE SEQUENCE [LARGE SCALE GENOMIC DNA]</scope>
    <source>
        <strain evidence="4 5">PG8REry</strain>
    </source>
</reference>
<sequence length="506" mass="59188">MKSSRGDSMVFNLIIWIAFLMSLLITASLYFSYTKLRIPYRGMRHFIYGQVLISVGFVLIWFLNETIRFYMTPMIGIVILSGVFVFSRSISKFSKSDVKPIDLYVILPVSFIIYNYFLYIDEKLNFQIVTLYTVLIYMYARAVITVYLRRDAIEDKTHLLTLTMTLFSGLYLFRVLHSWMTLQYLITYLELKDNQAITVIFTFLLQILLTFIVSNLIYTRARVEIKKINSGFHHSPVSMLMLDEDKKVVDVNTRFTDFLGYKVEELLGSQVCDLKMFKEICHLSEFKHMMQSNNPYHNVEYSILKSDGSIIRTLTSISVINYVDQKHSIITFTDISNLHQMNEQLTDYAYYDDLTTLPNRRYLSRLIDSKITDNKRFALMCIDLDNFKHINDNHGHTVGDEVLHQLAKRLLKTIHEEDFVARYAGDEFIIILSLENNSHTLEHKIDNIIDAIESQIYLDNKVFNLKASIGLSEYPLHGLTLNDLLRQADTEMYRIKRMVKSRGLNN</sequence>
<dbReference type="Gene3D" id="3.30.70.270">
    <property type="match status" value="1"/>
</dbReference>
<gene>
    <name evidence="4" type="ORF">FNV44_01640</name>
</gene>
<dbReference type="Proteomes" id="UP000315938">
    <property type="component" value="Unassembled WGS sequence"/>
</dbReference>
<name>A0A553IHU5_ACHLA</name>
<dbReference type="InterPro" id="IPR000014">
    <property type="entry name" value="PAS"/>
</dbReference>
<dbReference type="SMART" id="SM00091">
    <property type="entry name" value="PAS"/>
    <property type="match status" value="1"/>
</dbReference>
<dbReference type="InterPro" id="IPR000160">
    <property type="entry name" value="GGDEF_dom"/>
</dbReference>
<dbReference type="SUPFAM" id="SSF55785">
    <property type="entry name" value="PYP-like sensor domain (PAS domain)"/>
    <property type="match status" value="1"/>
</dbReference>
<dbReference type="Pfam" id="PF13426">
    <property type="entry name" value="PAS_9"/>
    <property type="match status" value="1"/>
</dbReference>
<keyword evidence="1" id="KW-1133">Transmembrane helix</keyword>
<feature type="transmembrane region" description="Helical" evidence="1">
    <location>
        <begin position="159"/>
        <end position="176"/>
    </location>
</feature>
<organism evidence="4 5">
    <name type="scientific">Acholeplasma laidlawii</name>
    <dbReference type="NCBI Taxonomy" id="2148"/>
    <lineage>
        <taxon>Bacteria</taxon>
        <taxon>Bacillati</taxon>
        <taxon>Mycoplasmatota</taxon>
        <taxon>Mollicutes</taxon>
        <taxon>Acholeplasmatales</taxon>
        <taxon>Acholeplasmataceae</taxon>
        <taxon>Acholeplasma</taxon>
    </lineage>
</organism>
<dbReference type="Gene3D" id="3.30.450.20">
    <property type="entry name" value="PAS domain"/>
    <property type="match status" value="1"/>
</dbReference>
<protein>
    <submittedName>
        <fullName evidence="4">Sensor domain-containing diguanylate cyclase</fullName>
    </submittedName>
</protein>
<dbReference type="CDD" id="cd00130">
    <property type="entry name" value="PAS"/>
    <property type="match status" value="1"/>
</dbReference>
<feature type="domain" description="GGDEF" evidence="3">
    <location>
        <begin position="375"/>
        <end position="506"/>
    </location>
</feature>
<feature type="transmembrane region" description="Helical" evidence="1">
    <location>
        <begin position="196"/>
        <end position="218"/>
    </location>
</feature>
<proteinExistence type="predicted"/>
<dbReference type="PROSITE" id="PS50887">
    <property type="entry name" value="GGDEF"/>
    <property type="match status" value="1"/>
</dbReference>
<dbReference type="EMBL" id="VKID01000001">
    <property type="protein sequence ID" value="TRX99767.1"/>
    <property type="molecule type" value="Genomic_DNA"/>
</dbReference>
<dbReference type="CDD" id="cd01949">
    <property type="entry name" value="GGDEF"/>
    <property type="match status" value="1"/>
</dbReference>
<dbReference type="Pfam" id="PF00990">
    <property type="entry name" value="GGDEF"/>
    <property type="match status" value="1"/>
</dbReference>
<dbReference type="PROSITE" id="PS50112">
    <property type="entry name" value="PAS"/>
    <property type="match status" value="1"/>
</dbReference>
<dbReference type="InterPro" id="IPR043128">
    <property type="entry name" value="Rev_trsase/Diguanyl_cyclase"/>
</dbReference>
<dbReference type="PANTHER" id="PTHR44757:SF2">
    <property type="entry name" value="BIOFILM ARCHITECTURE MAINTENANCE PROTEIN MBAA"/>
    <property type="match status" value="1"/>
</dbReference>
<keyword evidence="1" id="KW-0812">Transmembrane</keyword>
<comment type="caution">
    <text evidence="4">The sequence shown here is derived from an EMBL/GenBank/DDBJ whole genome shotgun (WGS) entry which is preliminary data.</text>
</comment>
<evidence type="ECO:0000259" key="3">
    <source>
        <dbReference type="PROSITE" id="PS50887"/>
    </source>
</evidence>
<dbReference type="NCBIfam" id="TIGR00229">
    <property type="entry name" value="sensory_box"/>
    <property type="match status" value="1"/>
</dbReference>
<evidence type="ECO:0000313" key="5">
    <source>
        <dbReference type="Proteomes" id="UP000315938"/>
    </source>
</evidence>
<feature type="transmembrane region" description="Helical" evidence="1">
    <location>
        <begin position="69"/>
        <end position="89"/>
    </location>
</feature>
<feature type="domain" description="PAS" evidence="2">
    <location>
        <begin position="224"/>
        <end position="282"/>
    </location>
</feature>
<dbReference type="NCBIfam" id="TIGR00254">
    <property type="entry name" value="GGDEF"/>
    <property type="match status" value="1"/>
</dbReference>
<dbReference type="PANTHER" id="PTHR44757">
    <property type="entry name" value="DIGUANYLATE CYCLASE DGCP"/>
    <property type="match status" value="1"/>
</dbReference>